<reference evidence="2 3" key="1">
    <citation type="submission" date="2017-11" db="EMBL/GenBank/DDBJ databases">
        <title>De-novo sequencing of pomegranate (Punica granatum L.) genome.</title>
        <authorList>
            <person name="Akparov Z."/>
            <person name="Amiraslanov A."/>
            <person name="Hajiyeva S."/>
            <person name="Abbasov M."/>
            <person name="Kaur K."/>
            <person name="Hamwieh A."/>
            <person name="Solovyev V."/>
            <person name="Salamov A."/>
            <person name="Braich B."/>
            <person name="Kosarev P."/>
            <person name="Mahmoud A."/>
            <person name="Hajiyev E."/>
            <person name="Babayeva S."/>
            <person name="Izzatullayeva V."/>
            <person name="Mammadov A."/>
            <person name="Mammadov A."/>
            <person name="Sharifova S."/>
            <person name="Ojaghi J."/>
            <person name="Eynullazada K."/>
            <person name="Bayramov B."/>
            <person name="Abdulazimova A."/>
            <person name="Shahmuradov I."/>
        </authorList>
    </citation>
    <scope>NUCLEOTIDE SEQUENCE [LARGE SCALE GENOMIC DNA]</scope>
    <source>
        <strain evidence="3">cv. AG2017</strain>
        <tissue evidence="2">Leaf</tissue>
    </source>
</reference>
<gene>
    <name evidence="2" type="ORF">CRG98_015093</name>
</gene>
<evidence type="ECO:0000313" key="2">
    <source>
        <dbReference type="EMBL" id="PKI64530.1"/>
    </source>
</evidence>
<feature type="region of interest" description="Disordered" evidence="1">
    <location>
        <begin position="1"/>
        <end position="23"/>
    </location>
</feature>
<feature type="compositionally biased region" description="Basic and acidic residues" evidence="1">
    <location>
        <begin position="1"/>
        <end position="11"/>
    </location>
</feature>
<dbReference type="EMBL" id="PGOL01000807">
    <property type="protein sequence ID" value="PKI64530.1"/>
    <property type="molecule type" value="Genomic_DNA"/>
</dbReference>
<dbReference type="AlphaFoldDB" id="A0A2I0K8L2"/>
<dbReference type="Proteomes" id="UP000233551">
    <property type="component" value="Unassembled WGS sequence"/>
</dbReference>
<name>A0A2I0K8L2_PUNGR</name>
<comment type="caution">
    <text evidence="2">The sequence shown here is derived from an EMBL/GenBank/DDBJ whole genome shotgun (WGS) entry which is preliminary data.</text>
</comment>
<proteinExistence type="predicted"/>
<sequence>MHEEKSRESGRRSRKTRVGRYGLVTRVKVQPRQSRENGSAPLLRSRYSARFIWRRLLPLKRPSGSPVDFRMVVRSLSHDLGGPPGACRPVLGGRLLVSGAGPESPVRKGVRERSGCPGLCEACPAPFSPPHHHTVHLRPLFITTSTSRAKVEVQRAGRPIEGLLLSFEAEKASIANVIRCSGKMQGSTGEWP</sequence>
<accession>A0A2I0K8L2</accession>
<evidence type="ECO:0000256" key="1">
    <source>
        <dbReference type="SAM" id="MobiDB-lite"/>
    </source>
</evidence>
<evidence type="ECO:0000313" key="3">
    <source>
        <dbReference type="Proteomes" id="UP000233551"/>
    </source>
</evidence>
<keyword evidence="3" id="KW-1185">Reference proteome</keyword>
<organism evidence="2 3">
    <name type="scientific">Punica granatum</name>
    <name type="common">Pomegranate</name>
    <dbReference type="NCBI Taxonomy" id="22663"/>
    <lineage>
        <taxon>Eukaryota</taxon>
        <taxon>Viridiplantae</taxon>
        <taxon>Streptophyta</taxon>
        <taxon>Embryophyta</taxon>
        <taxon>Tracheophyta</taxon>
        <taxon>Spermatophyta</taxon>
        <taxon>Magnoliopsida</taxon>
        <taxon>eudicotyledons</taxon>
        <taxon>Gunneridae</taxon>
        <taxon>Pentapetalae</taxon>
        <taxon>rosids</taxon>
        <taxon>malvids</taxon>
        <taxon>Myrtales</taxon>
        <taxon>Lythraceae</taxon>
        <taxon>Punica</taxon>
    </lineage>
</organism>
<protein>
    <submittedName>
        <fullName evidence="2">Uncharacterized protein</fullName>
    </submittedName>
</protein>